<organism evidence="3 4">
    <name type="scientific">Rhizoctonia solani</name>
    <dbReference type="NCBI Taxonomy" id="456999"/>
    <lineage>
        <taxon>Eukaryota</taxon>
        <taxon>Fungi</taxon>
        <taxon>Dikarya</taxon>
        <taxon>Basidiomycota</taxon>
        <taxon>Agaricomycotina</taxon>
        <taxon>Agaricomycetes</taxon>
        <taxon>Cantharellales</taxon>
        <taxon>Ceratobasidiaceae</taxon>
        <taxon>Rhizoctonia</taxon>
    </lineage>
</organism>
<dbReference type="Proteomes" id="UP000602905">
    <property type="component" value="Unassembled WGS sequence"/>
</dbReference>
<dbReference type="SUPFAM" id="SSF53474">
    <property type="entry name" value="alpha/beta-Hydrolases"/>
    <property type="match status" value="1"/>
</dbReference>
<comment type="caution">
    <text evidence="3">The sequence shown here is derived from an EMBL/GenBank/DDBJ whole genome shotgun (WGS) entry which is preliminary data.</text>
</comment>
<dbReference type="InterPro" id="IPR029058">
    <property type="entry name" value="AB_hydrolase_fold"/>
</dbReference>
<protein>
    <submittedName>
        <fullName evidence="3">Lipase (Class 3)</fullName>
    </submittedName>
</protein>
<feature type="signal peptide" evidence="1">
    <location>
        <begin position="1"/>
        <end position="19"/>
    </location>
</feature>
<feature type="domain" description="Fungal lipase-type" evidence="2">
    <location>
        <begin position="107"/>
        <end position="175"/>
    </location>
</feature>
<dbReference type="EMBL" id="JACYCD010000692">
    <property type="protein sequence ID" value="KAF8688480.1"/>
    <property type="molecule type" value="Genomic_DNA"/>
</dbReference>
<accession>A0A8H7LM90</accession>
<evidence type="ECO:0000256" key="1">
    <source>
        <dbReference type="SAM" id="SignalP"/>
    </source>
</evidence>
<sequence>MPSLRLPLAFFAFSQVISAVPIQRDEVSVISLAEINSYRIYAQFARVGYCPSWKTENWSCGEASNDILDFTPYAVGGDGGATPYWYVGYHAGSHSVIVGNQGSDFEQLEAFLTNANFFQNNLNSTLFPGVSTEAKAHGGFVDAQATSADAKLAAVQSVMASSVAKSITLTGHSLGRVLYYITNELEPHFITGGAISLLDALHFSLILPSASLKVVTHGLPRVGNKELANLIHSMLCYASSMRVDV</sequence>
<dbReference type="GO" id="GO:0006629">
    <property type="term" value="P:lipid metabolic process"/>
    <property type="evidence" value="ECO:0007669"/>
    <property type="project" value="InterPro"/>
</dbReference>
<proteinExistence type="predicted"/>
<feature type="chain" id="PRO_5034108189" evidence="1">
    <location>
        <begin position="20"/>
        <end position="245"/>
    </location>
</feature>
<evidence type="ECO:0000313" key="3">
    <source>
        <dbReference type="EMBL" id="KAF8688480.1"/>
    </source>
</evidence>
<dbReference type="Pfam" id="PF01764">
    <property type="entry name" value="Lipase_3"/>
    <property type="match status" value="1"/>
</dbReference>
<keyword evidence="1" id="KW-0732">Signal</keyword>
<feature type="non-terminal residue" evidence="3">
    <location>
        <position position="1"/>
    </location>
</feature>
<dbReference type="OrthoDB" id="426718at2759"/>
<evidence type="ECO:0000313" key="4">
    <source>
        <dbReference type="Proteomes" id="UP000602905"/>
    </source>
</evidence>
<reference evidence="3" key="1">
    <citation type="submission" date="2020-09" db="EMBL/GenBank/DDBJ databases">
        <title>Comparative genome analyses of four rice-infecting Rhizoctonia solani isolates reveal extensive enrichment of homogalacturonan modification genes.</title>
        <authorList>
            <person name="Lee D.-Y."/>
            <person name="Jeon J."/>
            <person name="Kim K.-T."/>
            <person name="Cheong K."/>
            <person name="Song H."/>
            <person name="Choi G."/>
            <person name="Ko J."/>
            <person name="Opiyo S.O."/>
            <person name="Zuo S."/>
            <person name="Madhav S."/>
            <person name="Lee Y.-H."/>
            <person name="Wang G.-L."/>
        </authorList>
    </citation>
    <scope>NUCLEOTIDE SEQUENCE</scope>
    <source>
        <strain evidence="3">AG1-IA WGL</strain>
    </source>
</reference>
<gene>
    <name evidence="3" type="ORF">RHS03_09434</name>
</gene>
<name>A0A8H7LM90_9AGAM</name>
<dbReference type="AlphaFoldDB" id="A0A8H7LM90"/>
<dbReference type="Gene3D" id="3.40.50.1820">
    <property type="entry name" value="alpha/beta hydrolase"/>
    <property type="match status" value="2"/>
</dbReference>
<dbReference type="InterPro" id="IPR002921">
    <property type="entry name" value="Fungal_lipase-type"/>
</dbReference>
<evidence type="ECO:0000259" key="2">
    <source>
        <dbReference type="Pfam" id="PF01764"/>
    </source>
</evidence>